<evidence type="ECO:0000259" key="1">
    <source>
        <dbReference type="Pfam" id="PF02698"/>
    </source>
</evidence>
<name>K9P301_CYAGP</name>
<dbReference type="CDD" id="cd06259">
    <property type="entry name" value="YdcF-like"/>
    <property type="match status" value="1"/>
</dbReference>
<evidence type="ECO:0000313" key="2">
    <source>
        <dbReference type="EMBL" id="AFY27323.1"/>
    </source>
</evidence>
<feature type="domain" description="DUF218" evidence="1">
    <location>
        <begin position="10"/>
        <end position="130"/>
    </location>
</feature>
<proteinExistence type="predicted"/>
<protein>
    <recommendedName>
        <fullName evidence="1">DUF218 domain-containing protein</fullName>
    </recommendedName>
</protein>
<reference evidence="3" key="1">
    <citation type="journal article" date="2013" name="Proc. Natl. Acad. Sci. U.S.A.">
        <title>Improving the coverage of the cyanobacterial phylum using diversity-driven genome sequencing.</title>
        <authorList>
            <person name="Shih P.M."/>
            <person name="Wu D."/>
            <person name="Latifi A."/>
            <person name="Axen S.D."/>
            <person name="Fewer D.P."/>
            <person name="Talla E."/>
            <person name="Calteau A."/>
            <person name="Cai F."/>
            <person name="Tandeau de Marsac N."/>
            <person name="Rippka R."/>
            <person name="Herdman M."/>
            <person name="Sivonen K."/>
            <person name="Coursin T."/>
            <person name="Laurent T."/>
            <person name="Goodwin L."/>
            <person name="Nolan M."/>
            <person name="Davenport K.W."/>
            <person name="Han C.S."/>
            <person name="Rubin E.M."/>
            <person name="Eisen J.A."/>
            <person name="Woyke T."/>
            <person name="Gugger M."/>
            <person name="Kerfeld C.A."/>
        </authorList>
    </citation>
    <scope>NUCLEOTIDE SEQUENCE [LARGE SCALE GENOMIC DNA]</scope>
    <source>
        <strain evidence="3">ATCC 27147 / PCC 6307</strain>
    </source>
</reference>
<dbReference type="KEGG" id="cgc:Cyagr_0104"/>
<dbReference type="STRING" id="292564.Cyagr_0104"/>
<dbReference type="eggNOG" id="COG1434">
    <property type="taxonomic scope" value="Bacteria"/>
</dbReference>
<dbReference type="EMBL" id="CP003495">
    <property type="protein sequence ID" value="AFY27323.1"/>
    <property type="molecule type" value="Genomic_DNA"/>
</dbReference>
<dbReference type="InterPro" id="IPR014729">
    <property type="entry name" value="Rossmann-like_a/b/a_fold"/>
</dbReference>
<dbReference type="RefSeq" id="WP_015107782.1">
    <property type="nucleotide sequence ID" value="NC_019675.1"/>
</dbReference>
<organism evidence="2 3">
    <name type="scientific">Cyanobium gracile (strain ATCC 27147 / PCC 6307)</name>
    <dbReference type="NCBI Taxonomy" id="292564"/>
    <lineage>
        <taxon>Bacteria</taxon>
        <taxon>Bacillati</taxon>
        <taxon>Cyanobacteriota</taxon>
        <taxon>Cyanophyceae</taxon>
        <taxon>Synechococcales</taxon>
        <taxon>Prochlorococcaceae</taxon>
        <taxon>Cyanobium</taxon>
    </lineage>
</organism>
<gene>
    <name evidence="2" type="ordered locus">Cyagr_0104</name>
</gene>
<dbReference type="AlphaFoldDB" id="K9P301"/>
<sequence>MLVGRSPEIAAASTALAAQMLRQGRIQEIYVSGVAPATAQRLLDLGVPPGRIAGDSCARTTWENTSLTSTWIREHHSAASRPAILLITDPWQRPRASHAFQRQQLPVTPIPAVPVLPLLQRNRLALRETAATVLHGLQGRM</sequence>
<dbReference type="Gene3D" id="3.40.50.620">
    <property type="entry name" value="HUPs"/>
    <property type="match status" value="1"/>
</dbReference>
<dbReference type="Pfam" id="PF02698">
    <property type="entry name" value="DUF218"/>
    <property type="match status" value="1"/>
</dbReference>
<evidence type="ECO:0000313" key="3">
    <source>
        <dbReference type="Proteomes" id="UP000010388"/>
    </source>
</evidence>
<dbReference type="InterPro" id="IPR003848">
    <property type="entry name" value="DUF218"/>
</dbReference>
<accession>K9P301</accession>
<dbReference type="Proteomes" id="UP000010388">
    <property type="component" value="Chromosome"/>
</dbReference>
<dbReference type="HOGENOM" id="CLU_1822179_0_0_3"/>